<evidence type="ECO:0008006" key="3">
    <source>
        <dbReference type="Google" id="ProtNLM"/>
    </source>
</evidence>
<dbReference type="InterPro" id="IPR036259">
    <property type="entry name" value="MFS_trans_sf"/>
</dbReference>
<feature type="transmembrane region" description="Helical" evidence="1">
    <location>
        <begin position="59"/>
        <end position="81"/>
    </location>
</feature>
<name>A0A1X7UQA6_AMPQE</name>
<evidence type="ECO:0000313" key="2">
    <source>
        <dbReference type="EnsemblMetazoa" id="Aqu2.1.29689_001"/>
    </source>
</evidence>
<reference evidence="2" key="1">
    <citation type="submission" date="2017-05" db="UniProtKB">
        <authorList>
            <consortium name="EnsemblMetazoa"/>
        </authorList>
    </citation>
    <scope>IDENTIFICATION</scope>
</reference>
<feature type="transmembrane region" description="Helical" evidence="1">
    <location>
        <begin position="88"/>
        <end position="108"/>
    </location>
</feature>
<accession>A0A1X7UQA6</accession>
<evidence type="ECO:0000256" key="1">
    <source>
        <dbReference type="SAM" id="Phobius"/>
    </source>
</evidence>
<organism evidence="2">
    <name type="scientific">Amphimedon queenslandica</name>
    <name type="common">Sponge</name>
    <dbReference type="NCBI Taxonomy" id="400682"/>
    <lineage>
        <taxon>Eukaryota</taxon>
        <taxon>Metazoa</taxon>
        <taxon>Porifera</taxon>
        <taxon>Demospongiae</taxon>
        <taxon>Heteroscleromorpha</taxon>
        <taxon>Haplosclerida</taxon>
        <taxon>Niphatidae</taxon>
        <taxon>Amphimedon</taxon>
    </lineage>
</organism>
<feature type="transmembrane region" description="Helical" evidence="1">
    <location>
        <begin position="16"/>
        <end position="39"/>
    </location>
</feature>
<protein>
    <recommendedName>
        <fullName evidence="3">Major facilitator superfamily (MFS) profile domain-containing protein</fullName>
    </recommendedName>
</protein>
<dbReference type="InParanoid" id="A0A1X7UQA6"/>
<feature type="transmembrane region" description="Helical" evidence="1">
    <location>
        <begin position="114"/>
        <end position="133"/>
    </location>
</feature>
<proteinExistence type="predicted"/>
<keyword evidence="1" id="KW-0812">Transmembrane</keyword>
<keyword evidence="1" id="KW-1133">Transmembrane helix</keyword>
<dbReference type="OrthoDB" id="8904098at2759"/>
<dbReference type="Gene3D" id="1.20.1250.20">
    <property type="entry name" value="MFS general substrate transporter like domains"/>
    <property type="match status" value="1"/>
</dbReference>
<sequence>MATSFARQLARKLQPYLHITPSAVLVLVWNYLMYFYYVLGSRFTGRFIDQVAPANWYKYGLVIMVCFGYFFFPLFGLLADVWIGRYKAILSGIVLCFISWIILGIAFIVESFFASIAVLWTFFSFAYITFFCGNSSFTANIIQYNIDQLVGASADELNSVIY</sequence>
<dbReference type="EnsemblMetazoa" id="Aqu2.1.29689_001">
    <property type="protein sequence ID" value="Aqu2.1.29689_001"/>
    <property type="gene ID" value="Aqu2.1.29689"/>
</dbReference>
<keyword evidence="1" id="KW-0472">Membrane</keyword>
<dbReference type="AlphaFoldDB" id="A0A1X7UQA6"/>